<sequence length="269" mass="29453">MTSRIALSVLSIAALGLSASAAAHDFWLEPEQFVAGSHKSVHVDFMVGHAGDRGHWNLQQNRIVSLQQVSAAETKDVSTVTMGREGGGARVAMAQDSAILIGFESNNAYIELYAEKFNSYLEEEGLTAVQDHRRATAGEAETGREYYSRAAKTIISKGAVDDGEHLTKTLGHRLEIRPLENPLTLADDAPLSVEILYLGEPLPGALVSLENIRVDMFPEKKRKTDSQGHAAFAFPKQGAWKLNVVWSQPVDDEKADYETVFSSLTFSYD</sequence>
<keyword evidence="1" id="KW-0732">Signal</keyword>
<name>A0AAF0CIA7_9PROT</name>
<proteinExistence type="predicted"/>
<organism evidence="2 3">
    <name type="scientific">Hyphococcus flavus</name>
    <dbReference type="NCBI Taxonomy" id="1866326"/>
    <lineage>
        <taxon>Bacteria</taxon>
        <taxon>Pseudomonadati</taxon>
        <taxon>Pseudomonadota</taxon>
        <taxon>Alphaproteobacteria</taxon>
        <taxon>Parvularculales</taxon>
        <taxon>Parvularculaceae</taxon>
        <taxon>Hyphococcus</taxon>
    </lineage>
</organism>
<reference evidence="2" key="1">
    <citation type="submission" date="2023-02" db="EMBL/GenBank/DDBJ databases">
        <title>Genome sequence of Hyphococcus flavus.</title>
        <authorList>
            <person name="Rong J.-C."/>
            <person name="Zhao Q."/>
            <person name="Yi M."/>
            <person name="Wu J.-Y."/>
        </authorList>
    </citation>
    <scope>NUCLEOTIDE SEQUENCE</scope>
    <source>
        <strain evidence="2">MCCC 1K03223</strain>
    </source>
</reference>
<protein>
    <submittedName>
        <fullName evidence="2">DUF4198 domain-containing protein</fullName>
    </submittedName>
</protein>
<gene>
    <name evidence="2" type="ORF">PUV54_05660</name>
</gene>
<dbReference type="InterPro" id="IPR019613">
    <property type="entry name" value="DUF4198"/>
</dbReference>
<evidence type="ECO:0000313" key="2">
    <source>
        <dbReference type="EMBL" id="WDI32682.1"/>
    </source>
</evidence>
<evidence type="ECO:0000313" key="3">
    <source>
        <dbReference type="Proteomes" id="UP001214043"/>
    </source>
</evidence>
<dbReference type="Pfam" id="PF10670">
    <property type="entry name" value="DUF4198"/>
    <property type="match status" value="1"/>
</dbReference>
<evidence type="ECO:0000256" key="1">
    <source>
        <dbReference type="SAM" id="SignalP"/>
    </source>
</evidence>
<dbReference type="Proteomes" id="UP001214043">
    <property type="component" value="Chromosome"/>
</dbReference>
<keyword evidence="3" id="KW-1185">Reference proteome</keyword>
<dbReference type="EMBL" id="CP118166">
    <property type="protein sequence ID" value="WDI32682.1"/>
    <property type="molecule type" value="Genomic_DNA"/>
</dbReference>
<dbReference type="RefSeq" id="WP_274494621.1">
    <property type="nucleotide sequence ID" value="NZ_CP118166.1"/>
</dbReference>
<dbReference type="KEGG" id="hfl:PUV54_05660"/>
<feature type="chain" id="PRO_5042203467" evidence="1">
    <location>
        <begin position="24"/>
        <end position="269"/>
    </location>
</feature>
<accession>A0AAF0CIA7</accession>
<feature type="signal peptide" evidence="1">
    <location>
        <begin position="1"/>
        <end position="23"/>
    </location>
</feature>
<dbReference type="AlphaFoldDB" id="A0AAF0CIA7"/>